<gene>
    <name evidence="2" type="ORF">FRX48_03925</name>
</gene>
<protein>
    <submittedName>
        <fullName evidence="2">Uncharacterized protein</fullName>
    </submittedName>
</protein>
<organism evidence="2 3">
    <name type="scientific">Lasallia pustulata</name>
    <dbReference type="NCBI Taxonomy" id="136370"/>
    <lineage>
        <taxon>Eukaryota</taxon>
        <taxon>Fungi</taxon>
        <taxon>Dikarya</taxon>
        <taxon>Ascomycota</taxon>
        <taxon>Pezizomycotina</taxon>
        <taxon>Lecanoromycetes</taxon>
        <taxon>OSLEUM clade</taxon>
        <taxon>Umbilicariomycetidae</taxon>
        <taxon>Umbilicariales</taxon>
        <taxon>Umbilicariaceae</taxon>
        <taxon>Lasallia</taxon>
    </lineage>
</organism>
<feature type="region of interest" description="Disordered" evidence="1">
    <location>
        <begin position="1"/>
        <end position="82"/>
    </location>
</feature>
<feature type="compositionally biased region" description="Basic residues" evidence="1">
    <location>
        <begin position="55"/>
        <end position="71"/>
    </location>
</feature>
<evidence type="ECO:0000313" key="2">
    <source>
        <dbReference type="EMBL" id="KAA6411775.1"/>
    </source>
</evidence>
<evidence type="ECO:0000256" key="1">
    <source>
        <dbReference type="SAM" id="MobiDB-lite"/>
    </source>
</evidence>
<proteinExistence type="predicted"/>
<feature type="compositionally biased region" description="Basic residues" evidence="1">
    <location>
        <begin position="16"/>
        <end position="25"/>
    </location>
</feature>
<reference evidence="2 3" key="1">
    <citation type="submission" date="2019-09" db="EMBL/GenBank/DDBJ databases">
        <title>The hologenome of the rock-dwelling lichen Lasallia pustulata.</title>
        <authorList>
            <person name="Greshake Tzovaras B."/>
            <person name="Segers F."/>
            <person name="Bicker A."/>
            <person name="Dal Grande F."/>
            <person name="Otte J."/>
            <person name="Hankeln T."/>
            <person name="Schmitt I."/>
            <person name="Ebersberger I."/>
        </authorList>
    </citation>
    <scope>NUCLEOTIDE SEQUENCE [LARGE SCALE GENOMIC DNA]</scope>
    <source>
        <strain evidence="2">A1-1</strain>
    </source>
</reference>
<dbReference type="AlphaFoldDB" id="A0A5M8PRU5"/>
<accession>A0A5M8PRU5</accession>
<name>A0A5M8PRU5_9LECA</name>
<evidence type="ECO:0000313" key="3">
    <source>
        <dbReference type="Proteomes" id="UP000324767"/>
    </source>
</evidence>
<comment type="caution">
    <text evidence="2">The sequence shown here is derived from an EMBL/GenBank/DDBJ whole genome shotgun (WGS) entry which is preliminary data.</text>
</comment>
<sequence>MNAKPDEDSDQEVVVHKKSKQRHSKIRSDSDDDLINPPWTNLAKPPEYRESRQNYHPRQRLGKRSKCRGKAPRSLDSDSEEDSLANVLDECPRPWLLSKTALESDIAESTLYARPRLLAGKLQLLVWIVPTVRSTGS</sequence>
<dbReference type="EMBL" id="VXIT01000006">
    <property type="protein sequence ID" value="KAA6411775.1"/>
    <property type="molecule type" value="Genomic_DNA"/>
</dbReference>
<dbReference type="Proteomes" id="UP000324767">
    <property type="component" value="Unassembled WGS sequence"/>
</dbReference>